<name>A0A9P5Y6I6_9AGAR</name>
<evidence type="ECO:0000313" key="2">
    <source>
        <dbReference type="EMBL" id="KAF9463125.1"/>
    </source>
</evidence>
<accession>A0A9P5Y6I6</accession>
<feature type="region of interest" description="Disordered" evidence="1">
    <location>
        <begin position="1"/>
        <end position="55"/>
    </location>
</feature>
<keyword evidence="3" id="KW-1185">Reference proteome</keyword>
<sequence>MQRRRDGNGKRHSQEQGWPEMQEKPPRKYKLTSANSYPPHQELHNRKTNRHTSLT</sequence>
<dbReference type="AlphaFoldDB" id="A0A9P5Y6I6"/>
<feature type="compositionally biased region" description="Basic residues" evidence="1">
    <location>
        <begin position="46"/>
        <end position="55"/>
    </location>
</feature>
<proteinExistence type="predicted"/>
<evidence type="ECO:0000313" key="3">
    <source>
        <dbReference type="Proteomes" id="UP000807353"/>
    </source>
</evidence>
<dbReference type="EMBL" id="MU150265">
    <property type="protein sequence ID" value="KAF9463125.1"/>
    <property type="molecule type" value="Genomic_DNA"/>
</dbReference>
<organism evidence="2 3">
    <name type="scientific">Collybia nuda</name>
    <dbReference type="NCBI Taxonomy" id="64659"/>
    <lineage>
        <taxon>Eukaryota</taxon>
        <taxon>Fungi</taxon>
        <taxon>Dikarya</taxon>
        <taxon>Basidiomycota</taxon>
        <taxon>Agaricomycotina</taxon>
        <taxon>Agaricomycetes</taxon>
        <taxon>Agaricomycetidae</taxon>
        <taxon>Agaricales</taxon>
        <taxon>Tricholomatineae</taxon>
        <taxon>Clitocybaceae</taxon>
        <taxon>Collybia</taxon>
    </lineage>
</organism>
<evidence type="ECO:0000256" key="1">
    <source>
        <dbReference type="SAM" id="MobiDB-lite"/>
    </source>
</evidence>
<comment type="caution">
    <text evidence="2">The sequence shown here is derived from an EMBL/GenBank/DDBJ whole genome shotgun (WGS) entry which is preliminary data.</text>
</comment>
<gene>
    <name evidence="2" type="ORF">BDZ94DRAFT_1259653</name>
</gene>
<reference evidence="2" key="1">
    <citation type="submission" date="2020-11" db="EMBL/GenBank/DDBJ databases">
        <authorList>
            <consortium name="DOE Joint Genome Institute"/>
            <person name="Ahrendt S."/>
            <person name="Riley R."/>
            <person name="Andreopoulos W."/>
            <person name="Labutti K."/>
            <person name="Pangilinan J."/>
            <person name="Ruiz-Duenas F.J."/>
            <person name="Barrasa J.M."/>
            <person name="Sanchez-Garcia M."/>
            <person name="Camarero S."/>
            <person name="Miyauchi S."/>
            <person name="Serrano A."/>
            <person name="Linde D."/>
            <person name="Babiker R."/>
            <person name="Drula E."/>
            <person name="Ayuso-Fernandez I."/>
            <person name="Pacheco R."/>
            <person name="Padilla G."/>
            <person name="Ferreira P."/>
            <person name="Barriuso J."/>
            <person name="Kellner H."/>
            <person name="Castanera R."/>
            <person name="Alfaro M."/>
            <person name="Ramirez L."/>
            <person name="Pisabarro A.G."/>
            <person name="Kuo A."/>
            <person name="Tritt A."/>
            <person name="Lipzen A."/>
            <person name="He G."/>
            <person name="Yan M."/>
            <person name="Ng V."/>
            <person name="Cullen D."/>
            <person name="Martin F."/>
            <person name="Rosso M.-N."/>
            <person name="Henrissat B."/>
            <person name="Hibbett D."/>
            <person name="Martinez A.T."/>
            <person name="Grigoriev I.V."/>
        </authorList>
    </citation>
    <scope>NUCLEOTIDE SEQUENCE</scope>
    <source>
        <strain evidence="2">CBS 247.69</strain>
    </source>
</reference>
<dbReference type="Proteomes" id="UP000807353">
    <property type="component" value="Unassembled WGS sequence"/>
</dbReference>
<feature type="compositionally biased region" description="Basic and acidic residues" evidence="1">
    <location>
        <begin position="1"/>
        <end position="14"/>
    </location>
</feature>
<protein>
    <submittedName>
        <fullName evidence="2">Uncharacterized protein</fullName>
    </submittedName>
</protein>